<evidence type="ECO:0000313" key="2">
    <source>
        <dbReference type="Proteomes" id="UP000752012"/>
    </source>
</evidence>
<comment type="caution">
    <text evidence="1">The sequence shown here is derived from an EMBL/GenBank/DDBJ whole genome shotgun (WGS) entry which is preliminary data.</text>
</comment>
<dbReference type="AlphaFoldDB" id="A0A969PYK2"/>
<dbReference type="RefSeq" id="WP_168006900.1">
    <property type="nucleotide sequence ID" value="NZ_JAATHJ010000013.1"/>
</dbReference>
<organism evidence="1 2">
    <name type="scientific">Alkalicoccus luteus</name>
    <dbReference type="NCBI Taxonomy" id="1237094"/>
    <lineage>
        <taxon>Bacteria</taxon>
        <taxon>Bacillati</taxon>
        <taxon>Bacillota</taxon>
        <taxon>Bacilli</taxon>
        <taxon>Bacillales</taxon>
        <taxon>Bacillaceae</taxon>
        <taxon>Alkalicoccus</taxon>
    </lineage>
</organism>
<dbReference type="EMBL" id="JAATHJ010000013">
    <property type="protein sequence ID" value="NJP37922.1"/>
    <property type="molecule type" value="Genomic_DNA"/>
</dbReference>
<keyword evidence="2" id="KW-1185">Reference proteome</keyword>
<dbReference type="InterPro" id="IPR053745">
    <property type="entry name" value="Viral_Tail_Comp_sf"/>
</dbReference>
<gene>
    <name evidence="1" type="ORF">HCN83_10020</name>
</gene>
<reference evidence="1 2" key="1">
    <citation type="submission" date="2020-03" db="EMBL/GenBank/DDBJ databases">
        <title>Assessment of the enzymatic potential of alkaline-tolerant lipase obtained from Bacillus luteus H11 (technogenic soil) for the bioremediation of saline soils contaminated with petroleum substances.</title>
        <authorList>
            <person name="Kalwasinska A."/>
        </authorList>
    </citation>
    <scope>NUCLEOTIDE SEQUENCE [LARGE SCALE GENOMIC DNA]</scope>
    <source>
        <strain evidence="1 2">H11</strain>
    </source>
</reference>
<accession>A0A969PYK2</accession>
<dbReference type="Proteomes" id="UP000752012">
    <property type="component" value="Unassembled WGS sequence"/>
</dbReference>
<protein>
    <recommendedName>
        <fullName evidence="3">DUF3168 domain-containing protein</fullName>
    </recommendedName>
</protein>
<evidence type="ECO:0008006" key="3">
    <source>
        <dbReference type="Google" id="ProtNLM"/>
    </source>
</evidence>
<proteinExistence type="predicted"/>
<evidence type="ECO:0000313" key="1">
    <source>
        <dbReference type="EMBL" id="NJP37922.1"/>
    </source>
</evidence>
<sequence length="138" mass="16168">MGNKQYPQLQLFNAVYLASLNLGYDTYDYLPADDAAYPFVYVGETFSYDERTKGFLYGRVAQTVHIYGVQRTPDQREGMTKLEFSSMMGDLKKEMRQIKETANFKWRLNQEINDQMLPDTTTNIRLFHGIIESEYTFN</sequence>
<name>A0A969PYK2_9BACI</name>
<dbReference type="Gene3D" id="3.30.2000.30">
    <property type="match status" value="1"/>
</dbReference>